<reference evidence="1" key="1">
    <citation type="submission" date="2018-02" db="EMBL/GenBank/DDBJ databases">
        <title>Rhizophora mucronata_Transcriptome.</title>
        <authorList>
            <person name="Meera S.P."/>
            <person name="Sreeshan A."/>
            <person name="Augustine A."/>
        </authorList>
    </citation>
    <scope>NUCLEOTIDE SEQUENCE</scope>
    <source>
        <tissue evidence="1">Leaf</tissue>
    </source>
</reference>
<name>A0A2P2IHP2_RHIMU</name>
<protein>
    <submittedName>
        <fullName evidence="1">Uncharacterized protein</fullName>
    </submittedName>
</protein>
<proteinExistence type="predicted"/>
<dbReference type="AlphaFoldDB" id="A0A2P2IHP2"/>
<sequence>MSKRIKLIQVIGTAETMVTSLNVLQQQDPYSLLFQFHIHFHHLLTDLWMSHLFA</sequence>
<dbReference type="EMBL" id="GGEC01000257">
    <property type="protein sequence ID" value="MBW80740.1"/>
    <property type="molecule type" value="Transcribed_RNA"/>
</dbReference>
<evidence type="ECO:0000313" key="1">
    <source>
        <dbReference type="EMBL" id="MBW80740.1"/>
    </source>
</evidence>
<accession>A0A2P2IHP2</accession>
<organism evidence="1">
    <name type="scientific">Rhizophora mucronata</name>
    <name type="common">Asiatic mangrove</name>
    <dbReference type="NCBI Taxonomy" id="61149"/>
    <lineage>
        <taxon>Eukaryota</taxon>
        <taxon>Viridiplantae</taxon>
        <taxon>Streptophyta</taxon>
        <taxon>Embryophyta</taxon>
        <taxon>Tracheophyta</taxon>
        <taxon>Spermatophyta</taxon>
        <taxon>Magnoliopsida</taxon>
        <taxon>eudicotyledons</taxon>
        <taxon>Gunneridae</taxon>
        <taxon>Pentapetalae</taxon>
        <taxon>rosids</taxon>
        <taxon>fabids</taxon>
        <taxon>Malpighiales</taxon>
        <taxon>Rhizophoraceae</taxon>
        <taxon>Rhizophora</taxon>
    </lineage>
</organism>